<dbReference type="EC" id="2.3.1.-" evidence="1"/>
<comment type="similarity">
    <text evidence="1">Belongs to the glycine N-acyltransferase family.</text>
</comment>
<reference evidence="3" key="1">
    <citation type="submission" date="2022-08" db="UniProtKB">
        <authorList>
            <consortium name="EnsemblMetazoa"/>
        </authorList>
    </citation>
    <scope>IDENTIFICATION</scope>
    <source>
        <strain evidence="3">05x7-T-G4-1.051#20</strain>
    </source>
</reference>
<dbReference type="InterPro" id="IPR000182">
    <property type="entry name" value="GNAT_dom"/>
</dbReference>
<feature type="domain" description="N-acetyltransferase" evidence="2">
    <location>
        <begin position="66"/>
        <end position="205"/>
    </location>
</feature>
<dbReference type="PANTHER" id="PTHR15298:SF1">
    <property type="entry name" value="GLYCINE N-ACYLTRANSFERASE-LIKE PROTEIN"/>
    <property type="match status" value="1"/>
</dbReference>
<protein>
    <recommendedName>
        <fullName evidence="1">Glycine N-acyltransferase-like protein</fullName>
        <ecNumber evidence="1">2.3.1.-</ecNumber>
    </recommendedName>
</protein>
<dbReference type="Gene3D" id="3.40.630.30">
    <property type="match status" value="1"/>
</dbReference>
<keyword evidence="1" id="KW-0012">Acyltransferase</keyword>
<evidence type="ECO:0000313" key="4">
    <source>
        <dbReference type="Proteomes" id="UP000005408"/>
    </source>
</evidence>
<keyword evidence="1" id="KW-0808">Transferase</keyword>
<sequence>MVLVDSWPDFSVLLIVDRQRSETWLVSVCFCKGPGFASNIEIILEFVSEISPPQYIVGCTSDVMDALISAHQSLVAPFDEKIVHKSWPFTSSEKWIQYLITNFQSVLIETDDGRPVAWEFQQEYGAVGMLLVNPEYQRRKLGSIVTRTLAEKMTKDRQLVFALVEENNDISIAFHEKNGYVRMPFKVSFMEYSQEAKENIVNVKP</sequence>
<dbReference type="InterPro" id="IPR010313">
    <property type="entry name" value="Glycine_N-acyltransferase"/>
</dbReference>
<dbReference type="SUPFAM" id="SSF55729">
    <property type="entry name" value="Acyl-CoA N-acyltransferases (Nat)"/>
    <property type="match status" value="1"/>
</dbReference>
<organism evidence="3 4">
    <name type="scientific">Magallana gigas</name>
    <name type="common">Pacific oyster</name>
    <name type="synonym">Crassostrea gigas</name>
    <dbReference type="NCBI Taxonomy" id="29159"/>
    <lineage>
        <taxon>Eukaryota</taxon>
        <taxon>Metazoa</taxon>
        <taxon>Spiralia</taxon>
        <taxon>Lophotrochozoa</taxon>
        <taxon>Mollusca</taxon>
        <taxon>Bivalvia</taxon>
        <taxon>Autobranchia</taxon>
        <taxon>Pteriomorphia</taxon>
        <taxon>Ostreida</taxon>
        <taxon>Ostreoidea</taxon>
        <taxon>Ostreidae</taxon>
        <taxon>Magallana</taxon>
    </lineage>
</organism>
<dbReference type="PROSITE" id="PS51186">
    <property type="entry name" value="GNAT"/>
    <property type="match status" value="1"/>
</dbReference>
<dbReference type="Proteomes" id="UP000005408">
    <property type="component" value="Unassembled WGS sequence"/>
</dbReference>
<dbReference type="AlphaFoldDB" id="A0A8W8HQ20"/>
<dbReference type="InterPro" id="IPR016181">
    <property type="entry name" value="Acyl_CoA_acyltransferase"/>
</dbReference>
<dbReference type="PANTHER" id="PTHR15298">
    <property type="entry name" value="L-COA N-ACYLTRANSFERASE-RELATED"/>
    <property type="match status" value="1"/>
</dbReference>
<dbReference type="EnsemblMetazoa" id="G10549.1">
    <property type="protein sequence ID" value="G10549.1:cds"/>
    <property type="gene ID" value="G10549"/>
</dbReference>
<accession>A0A8W8HQ20</accession>
<dbReference type="GO" id="GO:0047961">
    <property type="term" value="F:glycine N-acyltransferase activity"/>
    <property type="evidence" value="ECO:0007669"/>
    <property type="project" value="InterPro"/>
</dbReference>
<dbReference type="Pfam" id="PF08445">
    <property type="entry name" value="FR47"/>
    <property type="match status" value="1"/>
</dbReference>
<keyword evidence="4" id="KW-1185">Reference proteome</keyword>
<proteinExistence type="inferred from homology"/>
<dbReference type="InterPro" id="IPR013653">
    <property type="entry name" value="GCN5-like_dom"/>
</dbReference>
<name>A0A8W8HQ20_MAGGI</name>
<dbReference type="GO" id="GO:0005739">
    <property type="term" value="C:mitochondrion"/>
    <property type="evidence" value="ECO:0007669"/>
    <property type="project" value="InterPro"/>
</dbReference>
<evidence type="ECO:0000313" key="3">
    <source>
        <dbReference type="EnsemblMetazoa" id="G10549.1:cds"/>
    </source>
</evidence>
<evidence type="ECO:0000256" key="1">
    <source>
        <dbReference type="RuleBase" id="RU368002"/>
    </source>
</evidence>
<evidence type="ECO:0000259" key="2">
    <source>
        <dbReference type="PROSITE" id="PS51186"/>
    </source>
</evidence>